<feature type="signal peptide" evidence="1">
    <location>
        <begin position="1"/>
        <end position="21"/>
    </location>
</feature>
<dbReference type="AlphaFoldDB" id="A0A518CZE1"/>
<evidence type="ECO:0000313" key="2">
    <source>
        <dbReference type="EMBL" id="QDU84599.1"/>
    </source>
</evidence>
<evidence type="ECO:0000256" key="1">
    <source>
        <dbReference type="SAM" id="SignalP"/>
    </source>
</evidence>
<dbReference type="EMBL" id="CP036290">
    <property type="protein sequence ID" value="QDU84599.1"/>
    <property type="molecule type" value="Genomic_DNA"/>
</dbReference>
<gene>
    <name evidence="2" type="ORF">Pla163_17100</name>
</gene>
<organism evidence="2 3">
    <name type="scientific">Rohdeia mirabilis</name>
    <dbReference type="NCBI Taxonomy" id="2528008"/>
    <lineage>
        <taxon>Bacteria</taxon>
        <taxon>Pseudomonadati</taxon>
        <taxon>Planctomycetota</taxon>
        <taxon>Planctomycetia</taxon>
        <taxon>Planctomycetia incertae sedis</taxon>
        <taxon>Rohdeia</taxon>
    </lineage>
</organism>
<feature type="chain" id="PRO_5022013154" evidence="1">
    <location>
        <begin position="22"/>
        <end position="591"/>
    </location>
</feature>
<name>A0A518CZE1_9BACT</name>
<sequence length="591" mass="63859" precursor="true">MSNLSSSAFAALVLFGPFTEAGLAQDAPVSPNAVEFSYGDGLHGYIGYSATRPAGRAEYGFGMGFYSAAWSLIERPLAGFQIGLAGAWILPDNSDNRDTPLAPVGTLARDNWPERGPTWGSVFQTVEGGLGYWRGNRFRYGPPKFSMNATPQCYDYEVGSPGWSFFYDTEALPDDRLGIAQLSNRLLIPPDALPFEGQPDGDFLGYTYMALPFMAPKPGDPAKGVAPTGDQAWTCFLAAANFKGPIAYYVPETWSKIGTLFEEPFIFGRGLDARAGDMGGGAMEINTVPRASAVAADGTRYSKIPRLVFPIDERGDAVLVQDVTYYSKAALFDAFEAWRDGGPACDGTFDPKGAWRATLTTRTPGFDQGGKRLRGVDGVFDTHVFDDGTWGLRWSGGDSDDSGSGDTVGDDVIDSSERGLFPQYYRHDGDERVAVRASDVPIETGLLDYTFPLAESGEPFTSPFTGSVPGAWTEPGPIAGARGGPHQVRLGDGSLVTYSWYRFVDQPTFQQYRGLDGWGAAEREQLQAFVEKIHRAWPIDRDFMAPPSRGELVSLDPALMVTPPVGLEVGYVPIVTRQEAAPVGGTDEADE</sequence>
<protein>
    <submittedName>
        <fullName evidence="2">Uncharacterized protein</fullName>
    </submittedName>
</protein>
<dbReference type="Proteomes" id="UP000319342">
    <property type="component" value="Chromosome"/>
</dbReference>
<keyword evidence="3" id="KW-1185">Reference proteome</keyword>
<keyword evidence="1" id="KW-0732">Signal</keyword>
<evidence type="ECO:0000313" key="3">
    <source>
        <dbReference type="Proteomes" id="UP000319342"/>
    </source>
</evidence>
<accession>A0A518CZE1</accession>
<dbReference type="RefSeq" id="WP_419186462.1">
    <property type="nucleotide sequence ID" value="NZ_CP036290.1"/>
</dbReference>
<proteinExistence type="predicted"/>
<reference evidence="2 3" key="1">
    <citation type="submission" date="2019-02" db="EMBL/GenBank/DDBJ databases">
        <title>Deep-cultivation of Planctomycetes and their phenomic and genomic characterization uncovers novel biology.</title>
        <authorList>
            <person name="Wiegand S."/>
            <person name="Jogler M."/>
            <person name="Boedeker C."/>
            <person name="Pinto D."/>
            <person name="Vollmers J."/>
            <person name="Rivas-Marin E."/>
            <person name="Kohn T."/>
            <person name="Peeters S.H."/>
            <person name="Heuer A."/>
            <person name="Rast P."/>
            <person name="Oberbeckmann S."/>
            <person name="Bunk B."/>
            <person name="Jeske O."/>
            <person name="Meyerdierks A."/>
            <person name="Storesund J.E."/>
            <person name="Kallscheuer N."/>
            <person name="Luecker S."/>
            <person name="Lage O.M."/>
            <person name="Pohl T."/>
            <person name="Merkel B.J."/>
            <person name="Hornburger P."/>
            <person name="Mueller R.-W."/>
            <person name="Bruemmer F."/>
            <person name="Labrenz M."/>
            <person name="Spormann A.M."/>
            <person name="Op den Camp H."/>
            <person name="Overmann J."/>
            <person name="Amann R."/>
            <person name="Jetten M.S.M."/>
            <person name="Mascher T."/>
            <person name="Medema M.H."/>
            <person name="Devos D.P."/>
            <person name="Kaster A.-K."/>
            <person name="Ovreas L."/>
            <person name="Rohde M."/>
            <person name="Galperin M.Y."/>
            <person name="Jogler C."/>
        </authorList>
    </citation>
    <scope>NUCLEOTIDE SEQUENCE [LARGE SCALE GENOMIC DNA]</scope>
    <source>
        <strain evidence="2 3">Pla163</strain>
    </source>
</reference>